<dbReference type="InterPro" id="IPR051395">
    <property type="entry name" value="Cytochrome_c_Peroxidase/MauG"/>
</dbReference>
<dbReference type="EMBL" id="JAQNDK010000001">
    <property type="protein sequence ID" value="MDC0677578.1"/>
    <property type="molecule type" value="Genomic_DNA"/>
</dbReference>
<dbReference type="PROSITE" id="PS51007">
    <property type="entry name" value="CYTC"/>
    <property type="match status" value="2"/>
</dbReference>
<gene>
    <name evidence="7" type="ORF">POL72_07465</name>
</gene>
<dbReference type="InterPro" id="IPR009056">
    <property type="entry name" value="Cyt_c-like_dom"/>
</dbReference>
<dbReference type="InterPro" id="IPR036909">
    <property type="entry name" value="Cyt_c-like_dom_sf"/>
</dbReference>
<dbReference type="PANTHER" id="PTHR30600">
    <property type="entry name" value="CYTOCHROME C PEROXIDASE-RELATED"/>
    <property type="match status" value="1"/>
</dbReference>
<evidence type="ECO:0000256" key="2">
    <source>
        <dbReference type="ARBA" id="ARBA00022723"/>
    </source>
</evidence>
<reference evidence="7 8" key="1">
    <citation type="submission" date="2023-01" db="EMBL/GenBank/DDBJ databases">
        <title>Minimal conservation of predation-associated metabolite biosynthetic gene clusters underscores biosynthetic potential of Myxococcota including descriptions for ten novel species: Archangium lansinium sp. nov., Myxococcus landrumus sp. nov., Nannocystis bai.</title>
        <authorList>
            <person name="Ahearne A."/>
            <person name="Stevens C."/>
            <person name="Dowd S."/>
        </authorList>
    </citation>
    <scope>NUCLEOTIDE SEQUENCE [LARGE SCALE GENOMIC DNA]</scope>
    <source>
        <strain evidence="7 8">WIWO2</strain>
    </source>
</reference>
<keyword evidence="3 4" id="KW-0408">Iron</keyword>
<dbReference type="Gene3D" id="1.10.760.10">
    <property type="entry name" value="Cytochrome c-like domain"/>
    <property type="match status" value="1"/>
</dbReference>
<feature type="signal peptide" evidence="5">
    <location>
        <begin position="1"/>
        <end position="27"/>
    </location>
</feature>
<feature type="domain" description="Cytochrome c" evidence="6">
    <location>
        <begin position="50"/>
        <end position="166"/>
    </location>
</feature>
<evidence type="ECO:0000256" key="3">
    <source>
        <dbReference type="ARBA" id="ARBA00023004"/>
    </source>
</evidence>
<evidence type="ECO:0000313" key="8">
    <source>
        <dbReference type="Proteomes" id="UP001217485"/>
    </source>
</evidence>
<proteinExistence type="predicted"/>
<organism evidence="7 8">
    <name type="scientific">Sorangium atrum</name>
    <dbReference type="NCBI Taxonomy" id="2995308"/>
    <lineage>
        <taxon>Bacteria</taxon>
        <taxon>Pseudomonadati</taxon>
        <taxon>Myxococcota</taxon>
        <taxon>Polyangia</taxon>
        <taxon>Polyangiales</taxon>
        <taxon>Polyangiaceae</taxon>
        <taxon>Sorangium</taxon>
    </lineage>
</organism>
<accession>A0ABT5BTT2</accession>
<dbReference type="Proteomes" id="UP001217485">
    <property type="component" value="Unassembled WGS sequence"/>
</dbReference>
<keyword evidence="5" id="KW-0732">Signal</keyword>
<dbReference type="PANTHER" id="PTHR30600:SF13">
    <property type="entry name" value="METHYLAMINE UTILIZATION PROTEIN"/>
    <property type="match status" value="1"/>
</dbReference>
<name>A0ABT5BTT2_9BACT</name>
<keyword evidence="2 4" id="KW-0479">Metal-binding</keyword>
<evidence type="ECO:0000256" key="5">
    <source>
        <dbReference type="SAM" id="SignalP"/>
    </source>
</evidence>
<keyword evidence="1 4" id="KW-0349">Heme</keyword>
<evidence type="ECO:0000256" key="1">
    <source>
        <dbReference type="ARBA" id="ARBA00022617"/>
    </source>
</evidence>
<dbReference type="SUPFAM" id="SSF46626">
    <property type="entry name" value="Cytochrome c"/>
    <property type="match status" value="2"/>
</dbReference>
<evidence type="ECO:0000256" key="4">
    <source>
        <dbReference type="PROSITE-ProRule" id="PRU00433"/>
    </source>
</evidence>
<comment type="caution">
    <text evidence="7">The sequence shown here is derived from an EMBL/GenBank/DDBJ whole genome shotgun (WGS) entry which is preliminary data.</text>
</comment>
<evidence type="ECO:0000259" key="6">
    <source>
        <dbReference type="PROSITE" id="PS51007"/>
    </source>
</evidence>
<evidence type="ECO:0000313" key="7">
    <source>
        <dbReference type="EMBL" id="MDC0677578.1"/>
    </source>
</evidence>
<protein>
    <recommendedName>
        <fullName evidence="6">Cytochrome c domain-containing protein</fullName>
    </recommendedName>
</protein>
<sequence length="416" mass="45776">MQLKFNSHQGVLLACLFFLVPLLGAGAAGCVGQEEEWDSEEAVAAAVQAHQAQSGEQLFERETFGGNGRRCVTCHSEETGTLSPADVRRRYAANRRDPLFRPIDSDDGVGNSYTRLLNEATIRYEFPLPPNIWLHDDPAATTVTVFRGIASIKDSPALDPLITFDTREPDLETQAANAILRHFEPTVTPTRRQLEKIADYERTLFSSRELRRYAHGGPEPELPRGCTPSEKRGRKHFLPNKLCGQCHSGPMLNTASDQFVLGPFLRITGVLTGFSGEVLGTTETRPTPNPMRRYDMVCPSDGSSFLCSDPDQFFPLIAVYQPRLENGILSMLAADPAYALVLGSLDGLGDGKTTSLWGINETAPYFHDNSAHTLEDVVHHYKLVFEAAPILATPLGGRTTLTAQEEADIVAYMKLL</sequence>
<feature type="domain" description="Cytochrome c" evidence="6">
    <location>
        <begin position="228"/>
        <end position="416"/>
    </location>
</feature>
<feature type="chain" id="PRO_5046626938" description="Cytochrome c domain-containing protein" evidence="5">
    <location>
        <begin position="28"/>
        <end position="416"/>
    </location>
</feature>
<dbReference type="RefSeq" id="WP_272094333.1">
    <property type="nucleotide sequence ID" value="NZ_JAQNDK010000001.1"/>
</dbReference>
<dbReference type="PROSITE" id="PS51257">
    <property type="entry name" value="PROKAR_LIPOPROTEIN"/>
    <property type="match status" value="1"/>
</dbReference>
<keyword evidence="8" id="KW-1185">Reference proteome</keyword>